<dbReference type="InterPro" id="IPR013128">
    <property type="entry name" value="Peptidase_C1A"/>
</dbReference>
<feature type="signal peptide" evidence="7">
    <location>
        <begin position="1"/>
        <end position="20"/>
    </location>
</feature>
<dbReference type="InterPro" id="IPR013201">
    <property type="entry name" value="Prot_inhib_I29"/>
</dbReference>
<dbReference type="PROSITE" id="PS00640">
    <property type="entry name" value="THIOL_PROTEASE_ASN"/>
    <property type="match status" value="1"/>
</dbReference>
<keyword evidence="6" id="KW-0325">Glycoprotein</keyword>
<dbReference type="InterPro" id="IPR039417">
    <property type="entry name" value="Peptidase_C1A_papain-like"/>
</dbReference>
<dbReference type="InterPro" id="IPR025661">
    <property type="entry name" value="Pept_asp_AS"/>
</dbReference>
<dbReference type="Pfam" id="PF00112">
    <property type="entry name" value="Peptidase_C1"/>
    <property type="match status" value="2"/>
</dbReference>
<keyword evidence="7" id="KW-0732">Signal</keyword>
<dbReference type="Gene3D" id="3.90.70.10">
    <property type="entry name" value="Cysteine proteinases"/>
    <property type="match status" value="2"/>
</dbReference>
<dbReference type="Pfam" id="PF08246">
    <property type="entry name" value="Inhibitor_I29"/>
    <property type="match status" value="1"/>
</dbReference>
<keyword evidence="5" id="KW-1015">Disulfide bond</keyword>
<gene>
    <name evidence="10" type="ORF">TSUD_02650</name>
</gene>
<sequence length="281" mass="30963">MHIFIMMVLLACAANPAVMSRTLFSDSSIDEIHHQWMIKYGRMYANTSEMEKRRAIFKENLFIEERNTINRAAGKNYTLGLNDFSDLTIKELTSSCCGIMNIPSELASSKTAFFNMSVDDIPESVDWRNHGAVTSVKKQGTCGSKGCSYGYLNSAFKFATTPSNGFDGYQLITPGDEQQLLQVVAQQPVAVTIVVGPEFYAFMGDGIYSGPCGPTVNHAVTIVGYGTSVNGQKYWIIKNSWGVNWGDLGYMKLLRGTESPKGLCDITASYSYYSTLTNPSI</sequence>
<dbReference type="OrthoDB" id="1433621at2759"/>
<dbReference type="InterPro" id="IPR000668">
    <property type="entry name" value="Peptidase_C1A_C"/>
</dbReference>
<accession>A0A2Z6M9Y3</accession>
<dbReference type="AlphaFoldDB" id="A0A2Z6M9Y3"/>
<evidence type="ECO:0000256" key="7">
    <source>
        <dbReference type="SAM" id="SignalP"/>
    </source>
</evidence>
<protein>
    <recommendedName>
        <fullName evidence="12">Cathepsin propeptide inhibitor domain-containing protein</fullName>
    </recommendedName>
</protein>
<organism evidence="10 11">
    <name type="scientific">Trifolium subterraneum</name>
    <name type="common">Subterranean clover</name>
    <dbReference type="NCBI Taxonomy" id="3900"/>
    <lineage>
        <taxon>Eukaryota</taxon>
        <taxon>Viridiplantae</taxon>
        <taxon>Streptophyta</taxon>
        <taxon>Embryophyta</taxon>
        <taxon>Tracheophyta</taxon>
        <taxon>Spermatophyta</taxon>
        <taxon>Magnoliopsida</taxon>
        <taxon>eudicotyledons</taxon>
        <taxon>Gunneridae</taxon>
        <taxon>Pentapetalae</taxon>
        <taxon>rosids</taxon>
        <taxon>fabids</taxon>
        <taxon>Fabales</taxon>
        <taxon>Fabaceae</taxon>
        <taxon>Papilionoideae</taxon>
        <taxon>50 kb inversion clade</taxon>
        <taxon>NPAAA clade</taxon>
        <taxon>Hologalegina</taxon>
        <taxon>IRL clade</taxon>
        <taxon>Trifolieae</taxon>
        <taxon>Trifolium</taxon>
    </lineage>
</organism>
<comment type="similarity">
    <text evidence="1">Belongs to the peptidase C1 family.</text>
</comment>
<dbReference type="SUPFAM" id="SSF54001">
    <property type="entry name" value="Cysteine proteinases"/>
    <property type="match status" value="1"/>
</dbReference>
<dbReference type="InterPro" id="IPR038765">
    <property type="entry name" value="Papain-like_cys_pep_sf"/>
</dbReference>
<dbReference type="SMART" id="SM00645">
    <property type="entry name" value="Pept_C1"/>
    <property type="match status" value="1"/>
</dbReference>
<dbReference type="CDD" id="cd02248">
    <property type="entry name" value="Peptidase_C1A"/>
    <property type="match status" value="1"/>
</dbReference>
<reference evidence="11" key="1">
    <citation type="journal article" date="2017" name="Front. Plant Sci.">
        <title>Climate Clever Clovers: New Paradigm to Reduce the Environmental Footprint of Ruminants by Breeding Low Methanogenic Forages Utilizing Haplotype Variation.</title>
        <authorList>
            <person name="Kaur P."/>
            <person name="Appels R."/>
            <person name="Bayer P.E."/>
            <person name="Keeble-Gagnere G."/>
            <person name="Wang J."/>
            <person name="Hirakawa H."/>
            <person name="Shirasawa K."/>
            <person name="Vercoe P."/>
            <person name="Stefanova K."/>
            <person name="Durmic Z."/>
            <person name="Nichols P."/>
            <person name="Revell C."/>
            <person name="Isobe S.N."/>
            <person name="Edwards D."/>
            <person name="Erskine W."/>
        </authorList>
    </citation>
    <scope>NUCLEOTIDE SEQUENCE [LARGE SCALE GENOMIC DNA]</scope>
    <source>
        <strain evidence="11">cv. Daliak</strain>
    </source>
</reference>
<keyword evidence="4" id="KW-0788">Thiol protease</keyword>
<dbReference type="PROSITE" id="PS00639">
    <property type="entry name" value="THIOL_PROTEASE_HIS"/>
    <property type="match status" value="1"/>
</dbReference>
<evidence type="ECO:0000256" key="2">
    <source>
        <dbReference type="ARBA" id="ARBA00022670"/>
    </source>
</evidence>
<evidence type="ECO:0000259" key="9">
    <source>
        <dbReference type="SMART" id="SM00848"/>
    </source>
</evidence>
<dbReference type="InterPro" id="IPR025660">
    <property type="entry name" value="Pept_his_AS"/>
</dbReference>
<dbReference type="GO" id="GO:0006508">
    <property type="term" value="P:proteolysis"/>
    <property type="evidence" value="ECO:0007669"/>
    <property type="project" value="UniProtKB-KW"/>
</dbReference>
<keyword evidence="3" id="KW-0378">Hydrolase</keyword>
<dbReference type="EMBL" id="DF973343">
    <property type="protein sequence ID" value="GAU26863.1"/>
    <property type="molecule type" value="Genomic_DNA"/>
</dbReference>
<evidence type="ECO:0000256" key="1">
    <source>
        <dbReference type="ARBA" id="ARBA00008455"/>
    </source>
</evidence>
<proteinExistence type="inferred from homology"/>
<evidence type="ECO:0000256" key="5">
    <source>
        <dbReference type="ARBA" id="ARBA00023157"/>
    </source>
</evidence>
<evidence type="ECO:0000256" key="4">
    <source>
        <dbReference type="ARBA" id="ARBA00022807"/>
    </source>
</evidence>
<evidence type="ECO:0008006" key="12">
    <source>
        <dbReference type="Google" id="ProtNLM"/>
    </source>
</evidence>
<evidence type="ECO:0000256" key="3">
    <source>
        <dbReference type="ARBA" id="ARBA00022801"/>
    </source>
</evidence>
<evidence type="ECO:0000313" key="10">
    <source>
        <dbReference type="EMBL" id="GAU26863.1"/>
    </source>
</evidence>
<dbReference type="GO" id="GO:0008234">
    <property type="term" value="F:cysteine-type peptidase activity"/>
    <property type="evidence" value="ECO:0007669"/>
    <property type="project" value="UniProtKB-KW"/>
</dbReference>
<evidence type="ECO:0000256" key="6">
    <source>
        <dbReference type="ARBA" id="ARBA00023180"/>
    </source>
</evidence>
<evidence type="ECO:0000313" key="11">
    <source>
        <dbReference type="Proteomes" id="UP000242715"/>
    </source>
</evidence>
<keyword evidence="2" id="KW-0645">Protease</keyword>
<feature type="domain" description="Peptidase C1A papain C-terminal" evidence="8">
    <location>
        <begin position="121"/>
        <end position="275"/>
    </location>
</feature>
<keyword evidence="11" id="KW-1185">Reference proteome</keyword>
<dbReference type="PANTHER" id="PTHR12411">
    <property type="entry name" value="CYSTEINE PROTEASE FAMILY C1-RELATED"/>
    <property type="match status" value="1"/>
</dbReference>
<feature type="domain" description="Cathepsin propeptide inhibitor" evidence="9">
    <location>
        <begin position="33"/>
        <end position="92"/>
    </location>
</feature>
<dbReference type="Proteomes" id="UP000242715">
    <property type="component" value="Unassembled WGS sequence"/>
</dbReference>
<evidence type="ECO:0000259" key="8">
    <source>
        <dbReference type="SMART" id="SM00645"/>
    </source>
</evidence>
<feature type="chain" id="PRO_5018641143" description="Cathepsin propeptide inhibitor domain-containing protein" evidence="7">
    <location>
        <begin position="21"/>
        <end position="281"/>
    </location>
</feature>
<name>A0A2Z6M9Y3_TRISU</name>
<dbReference type="SMART" id="SM00848">
    <property type="entry name" value="Inhibitor_I29"/>
    <property type="match status" value="1"/>
</dbReference>